<dbReference type="Gene3D" id="3.30.70.270">
    <property type="match status" value="1"/>
</dbReference>
<dbReference type="EMBL" id="CP124841">
    <property type="protein sequence ID" value="WHF35477.1"/>
    <property type="molecule type" value="Genomic_DNA"/>
</dbReference>
<sequence>MDMLKSPLREVVTRFDPTLMADAMALLEAGLWSWSPQQGVQRDLSCLRLLGLNETGLDDLGWLERVHPDDVAVLQEALAACQSGRVPQIRLEYRILHHDGHYVRLEERARRDVHGQVLGVVRLLESQPVAEERHGTDPLTGLESRSHFEQLLDERLATESGSFSLLQFTVDHSAKIQQLFGEAACDAMLAKLARMVRMVRHELRREDPFARWDQDGFILMLSQTDRLSGLEIAERLRLEIADASLLPQRPVTVSVGLVQSQAGEHIDHLLARLATCHGQARREHNAVVG</sequence>
<dbReference type="SUPFAM" id="SSF55785">
    <property type="entry name" value="PYP-like sensor domain (PAS domain)"/>
    <property type="match status" value="1"/>
</dbReference>
<evidence type="ECO:0000313" key="3">
    <source>
        <dbReference type="Proteomes" id="UP001239426"/>
    </source>
</evidence>
<dbReference type="Pfam" id="PF00990">
    <property type="entry name" value="GGDEF"/>
    <property type="match status" value="1"/>
</dbReference>
<dbReference type="PROSITE" id="PS50887">
    <property type="entry name" value="GGDEF"/>
    <property type="match status" value="1"/>
</dbReference>
<dbReference type="InterPro" id="IPR000160">
    <property type="entry name" value="GGDEF_dom"/>
</dbReference>
<dbReference type="SMART" id="SM00267">
    <property type="entry name" value="GGDEF"/>
    <property type="match status" value="1"/>
</dbReference>
<dbReference type="InterPro" id="IPR050706">
    <property type="entry name" value="Cyclic-di-GMP_PDE-like"/>
</dbReference>
<dbReference type="CDD" id="cd01949">
    <property type="entry name" value="GGDEF"/>
    <property type="match status" value="1"/>
</dbReference>
<dbReference type="NCBIfam" id="TIGR00254">
    <property type="entry name" value="GGDEF"/>
    <property type="match status" value="1"/>
</dbReference>
<evidence type="ECO:0000313" key="2">
    <source>
        <dbReference type="EMBL" id="WHF35477.1"/>
    </source>
</evidence>
<dbReference type="Proteomes" id="UP001239426">
    <property type="component" value="Chromosome"/>
</dbReference>
<evidence type="ECO:0000259" key="1">
    <source>
        <dbReference type="PROSITE" id="PS50887"/>
    </source>
</evidence>
<accession>A0AAX3VQQ0</accession>
<dbReference type="Pfam" id="PF08447">
    <property type="entry name" value="PAS_3"/>
    <property type="match status" value="1"/>
</dbReference>
<keyword evidence="2" id="KW-0808">Transferase</keyword>
<dbReference type="PANTHER" id="PTHR33121:SF79">
    <property type="entry name" value="CYCLIC DI-GMP PHOSPHODIESTERASE PDED-RELATED"/>
    <property type="match status" value="1"/>
</dbReference>
<dbReference type="InterPro" id="IPR000014">
    <property type="entry name" value="PAS"/>
</dbReference>
<dbReference type="RefSeq" id="WP_282683423.1">
    <property type="nucleotide sequence ID" value="NZ_CP124841.1"/>
</dbReference>
<protein>
    <submittedName>
        <fullName evidence="2">Sensor domain-containing diguanylate cyclase</fullName>
        <ecNumber evidence="2">2.7.7.65</ecNumber>
    </submittedName>
</protein>
<name>A0AAX3VQQ0_AERSA</name>
<keyword evidence="2" id="KW-0548">Nucleotidyltransferase</keyword>
<dbReference type="GO" id="GO:0071111">
    <property type="term" value="F:cyclic-guanylate-specific phosphodiesterase activity"/>
    <property type="evidence" value="ECO:0007669"/>
    <property type="project" value="InterPro"/>
</dbReference>
<dbReference type="EC" id="2.7.7.65" evidence="2"/>
<dbReference type="InterPro" id="IPR013655">
    <property type="entry name" value="PAS_fold_3"/>
</dbReference>
<dbReference type="Gene3D" id="3.30.450.20">
    <property type="entry name" value="PAS domain"/>
    <property type="match status" value="1"/>
</dbReference>
<organism evidence="2 3">
    <name type="scientific">Aeromonas salmonicida</name>
    <dbReference type="NCBI Taxonomy" id="645"/>
    <lineage>
        <taxon>Bacteria</taxon>
        <taxon>Pseudomonadati</taxon>
        <taxon>Pseudomonadota</taxon>
        <taxon>Gammaproteobacteria</taxon>
        <taxon>Aeromonadales</taxon>
        <taxon>Aeromonadaceae</taxon>
        <taxon>Aeromonas</taxon>
    </lineage>
</organism>
<reference evidence="2" key="1">
    <citation type="submission" date="2023-05" db="EMBL/GenBank/DDBJ databases">
        <title>Aeromonas salmonicida 57, complete genome.</title>
        <authorList>
            <person name="Shao L."/>
        </authorList>
    </citation>
    <scope>NUCLEOTIDE SEQUENCE</scope>
    <source>
        <strain evidence="2">57</strain>
    </source>
</reference>
<dbReference type="InterPro" id="IPR029787">
    <property type="entry name" value="Nucleotide_cyclase"/>
</dbReference>
<gene>
    <name evidence="2" type="ORF">QLQ87_14980</name>
</gene>
<feature type="domain" description="GGDEF" evidence="1">
    <location>
        <begin position="161"/>
        <end position="289"/>
    </location>
</feature>
<dbReference type="AlphaFoldDB" id="A0AAX3VQQ0"/>
<dbReference type="PANTHER" id="PTHR33121">
    <property type="entry name" value="CYCLIC DI-GMP PHOSPHODIESTERASE PDEF"/>
    <property type="match status" value="1"/>
</dbReference>
<proteinExistence type="predicted"/>
<dbReference type="GO" id="GO:0052621">
    <property type="term" value="F:diguanylate cyclase activity"/>
    <property type="evidence" value="ECO:0007669"/>
    <property type="project" value="UniProtKB-EC"/>
</dbReference>
<dbReference type="InterPro" id="IPR035965">
    <property type="entry name" value="PAS-like_dom_sf"/>
</dbReference>
<dbReference type="InterPro" id="IPR043128">
    <property type="entry name" value="Rev_trsase/Diguanyl_cyclase"/>
</dbReference>
<dbReference type="SUPFAM" id="SSF55073">
    <property type="entry name" value="Nucleotide cyclase"/>
    <property type="match status" value="1"/>
</dbReference>
<dbReference type="CDD" id="cd00130">
    <property type="entry name" value="PAS"/>
    <property type="match status" value="1"/>
</dbReference>